<evidence type="ECO:0000256" key="1">
    <source>
        <dbReference type="ARBA" id="ARBA00022884"/>
    </source>
</evidence>
<dbReference type="Proteomes" id="UP000193642">
    <property type="component" value="Unassembled WGS sequence"/>
</dbReference>
<feature type="domain" description="RRM" evidence="4">
    <location>
        <begin position="732"/>
        <end position="809"/>
    </location>
</feature>
<dbReference type="SUPFAM" id="SSF54928">
    <property type="entry name" value="RNA-binding domain, RBD"/>
    <property type="match status" value="2"/>
</dbReference>
<feature type="compositionally biased region" description="Basic and acidic residues" evidence="3">
    <location>
        <begin position="592"/>
        <end position="602"/>
    </location>
</feature>
<dbReference type="GO" id="GO:0005654">
    <property type="term" value="C:nucleoplasm"/>
    <property type="evidence" value="ECO:0007669"/>
    <property type="project" value="TreeGrafter"/>
</dbReference>
<evidence type="ECO:0000313" key="6">
    <source>
        <dbReference type="Proteomes" id="UP000193642"/>
    </source>
</evidence>
<dbReference type="PROSITE" id="PS50102">
    <property type="entry name" value="RRM"/>
    <property type="match status" value="2"/>
</dbReference>
<dbReference type="SMART" id="SM00386">
    <property type="entry name" value="HAT"/>
    <property type="match status" value="3"/>
</dbReference>
<dbReference type="GO" id="GO:0005737">
    <property type="term" value="C:cytoplasm"/>
    <property type="evidence" value="ECO:0007669"/>
    <property type="project" value="TreeGrafter"/>
</dbReference>
<keyword evidence="6" id="KW-1185">Reference proteome</keyword>
<name>A0A1Y2D1U1_9FUNG</name>
<evidence type="ECO:0000313" key="5">
    <source>
        <dbReference type="EMBL" id="ORY53253.1"/>
    </source>
</evidence>
<sequence length="1029" mass="114384">MEALSEQPYSFDAHAAYLSVLKQQGLKDELRAARQSMHSLFPFTEEMWTEWLNDELSAFAETLASVASDPSTSLLIQEQGMDLIALFDLAIQDYLCIPIYVKYATFLKDSVFPPIDDENDEGDSKSVQKGWLSADSARPLFNSLIHPTNLHFLESHKVWNVYISFELQVLATTPSASRAPQVDRIRSAYLTRLAVPHSTIDQTFQDYSPFETANDTTGTYEQNMRAASKIKSKTMIECSKRETSERRLQETGGSVHGYLEMADFWGKKDVHVARVVWERMVAVHFLVEQVWERYLVFLVTRMKVLPVLKGVVERAVRNCGWSGELWGHRLRIGESVLGEGREELDNVFANACGMILAAKNPNQFVKLARNRTGMIRRHLTRDSTNQEYKDLLRVTHQQSITLFRETFGPLFEDFRVELDSIHDEIHLFRDIQRARSVFDALVLANPASAKLLLLVSEFERNHGRDPARAKWVLTQGLGKQKGDEGRMELLNGLVELERVCGSGDDEDENGFYELLAKAGSTEWAIVGKRGREAKKQGWVYDFGVHLGVLAQQGGDSQQQQQQHQQHQVQYVEEQSGQKREFDEEDAPTSPERVTKKAKKDEVTELEQMEVDNPAAAPPRTENGEQAPVKKEFYTLDDSNAGNIIRLINVHPNTDPTFFKSLFETKLPPVDYYLKAQEDGTTDGFIEFTKAEDALNAALLGKIKVFKQYTVIQRCIPAKTKWGDLDETEILGTKIYVSNLDVGVNKPILRQVFGAFGKVKEIRLVLKTSNAFAYIKFEIARSAEKAVEGLDGKTLEGFPGRKIGVAISDKTKTKAKAKDPKELIVTNFTIATTKEDLHELFSKHGKVKDIRMLLDKSGVPRGVAFVEFEDEAGAKAALQVNGTELDGKIVSVAPSDPNVRGGAHLHGKKPFKPRDEAESVPTHQQHQRSKPGLGFSGPGGRGGGRGGRGGGNHAGETRSDVIPTSAAPSVSATTSSFVPRATARPKVVQVRPTAPVAASAAQPMQIDGGGSSGGQGKSQDDFRKMLLGKK</sequence>
<dbReference type="InterPro" id="IPR012677">
    <property type="entry name" value="Nucleotide-bd_a/b_plait_sf"/>
</dbReference>
<dbReference type="GO" id="GO:0003723">
    <property type="term" value="F:RNA binding"/>
    <property type="evidence" value="ECO:0007669"/>
    <property type="project" value="UniProtKB-UniRule"/>
</dbReference>
<dbReference type="SUPFAM" id="SSF48452">
    <property type="entry name" value="TPR-like"/>
    <property type="match status" value="1"/>
</dbReference>
<feature type="domain" description="RRM" evidence="4">
    <location>
        <begin position="820"/>
        <end position="896"/>
    </location>
</feature>
<dbReference type="InterPro" id="IPR003107">
    <property type="entry name" value="HAT"/>
</dbReference>
<feature type="compositionally biased region" description="Gly residues" evidence="3">
    <location>
        <begin position="1006"/>
        <end position="1015"/>
    </location>
</feature>
<dbReference type="Pfam" id="PF00076">
    <property type="entry name" value="RRM_1"/>
    <property type="match status" value="2"/>
</dbReference>
<dbReference type="STRING" id="329046.A0A1Y2D1U1"/>
<dbReference type="InterPro" id="IPR035979">
    <property type="entry name" value="RBD_domain_sf"/>
</dbReference>
<feature type="compositionally biased region" description="Low complexity" evidence="3">
    <location>
        <begin position="960"/>
        <end position="978"/>
    </location>
</feature>
<proteinExistence type="predicted"/>
<dbReference type="EMBL" id="MCGO01000002">
    <property type="protein sequence ID" value="ORY53253.1"/>
    <property type="molecule type" value="Genomic_DNA"/>
</dbReference>
<evidence type="ECO:0000256" key="3">
    <source>
        <dbReference type="SAM" id="MobiDB-lite"/>
    </source>
</evidence>
<dbReference type="InterPro" id="IPR011990">
    <property type="entry name" value="TPR-like_helical_dom_sf"/>
</dbReference>
<dbReference type="SMART" id="SM00360">
    <property type="entry name" value="RRM"/>
    <property type="match status" value="3"/>
</dbReference>
<gene>
    <name evidence="5" type="ORF">BCR33DRAFT_711581</name>
</gene>
<organism evidence="5 6">
    <name type="scientific">Rhizoclosmatium globosum</name>
    <dbReference type="NCBI Taxonomy" id="329046"/>
    <lineage>
        <taxon>Eukaryota</taxon>
        <taxon>Fungi</taxon>
        <taxon>Fungi incertae sedis</taxon>
        <taxon>Chytridiomycota</taxon>
        <taxon>Chytridiomycota incertae sedis</taxon>
        <taxon>Chytridiomycetes</taxon>
        <taxon>Chytridiales</taxon>
        <taxon>Chytriomycetaceae</taxon>
        <taxon>Rhizoclosmatium</taxon>
    </lineage>
</organism>
<dbReference type="OrthoDB" id="360390at2759"/>
<feature type="compositionally biased region" description="Gly residues" evidence="3">
    <location>
        <begin position="933"/>
        <end position="952"/>
    </location>
</feature>
<feature type="compositionally biased region" description="Low complexity" evidence="3">
    <location>
        <begin position="553"/>
        <end position="574"/>
    </location>
</feature>
<dbReference type="GO" id="GO:0061574">
    <property type="term" value="C:ASAP complex"/>
    <property type="evidence" value="ECO:0007669"/>
    <property type="project" value="TreeGrafter"/>
</dbReference>
<feature type="region of interest" description="Disordered" evidence="3">
    <location>
        <begin position="892"/>
        <end position="1029"/>
    </location>
</feature>
<dbReference type="InterPro" id="IPR000504">
    <property type="entry name" value="RRM_dom"/>
</dbReference>
<feature type="region of interest" description="Disordered" evidence="3">
    <location>
        <begin position="553"/>
        <end position="628"/>
    </location>
</feature>
<reference evidence="5 6" key="1">
    <citation type="submission" date="2016-07" db="EMBL/GenBank/DDBJ databases">
        <title>Pervasive Adenine N6-methylation of Active Genes in Fungi.</title>
        <authorList>
            <consortium name="DOE Joint Genome Institute"/>
            <person name="Mondo S.J."/>
            <person name="Dannebaum R.O."/>
            <person name="Kuo R.C."/>
            <person name="Labutti K."/>
            <person name="Haridas S."/>
            <person name="Kuo A."/>
            <person name="Salamov A."/>
            <person name="Ahrendt S.R."/>
            <person name="Lipzen A."/>
            <person name="Sullivan W."/>
            <person name="Andreopoulos W.B."/>
            <person name="Clum A."/>
            <person name="Lindquist E."/>
            <person name="Daum C."/>
            <person name="Ramamoorthy G.K."/>
            <person name="Gryganskyi A."/>
            <person name="Culley D."/>
            <person name="Magnuson J.K."/>
            <person name="James T.Y."/>
            <person name="O'Malley M.A."/>
            <person name="Stajich J.E."/>
            <person name="Spatafora J.W."/>
            <person name="Visel A."/>
            <person name="Grigoriev I.V."/>
        </authorList>
    </citation>
    <scope>NUCLEOTIDE SEQUENCE [LARGE SCALE GENOMIC DNA]</scope>
    <source>
        <strain evidence="5 6">JEL800</strain>
    </source>
</reference>
<accession>A0A1Y2D1U1</accession>
<dbReference type="GO" id="GO:0000398">
    <property type="term" value="P:mRNA splicing, via spliceosome"/>
    <property type="evidence" value="ECO:0007669"/>
    <property type="project" value="TreeGrafter"/>
</dbReference>
<dbReference type="AlphaFoldDB" id="A0A1Y2D1U1"/>
<dbReference type="Gene3D" id="1.25.40.10">
    <property type="entry name" value="Tetratricopeptide repeat domain"/>
    <property type="match status" value="2"/>
</dbReference>
<comment type="caution">
    <text evidence="5">The sequence shown here is derived from an EMBL/GenBank/DDBJ whole genome shotgun (WGS) entry which is preliminary data.</text>
</comment>
<keyword evidence="1 2" id="KW-0694">RNA-binding</keyword>
<dbReference type="PANTHER" id="PTHR15481:SF5">
    <property type="entry name" value="SQUAMOUS CELL CARCINOMA ANTIGEN RECOGNIZED BY T-CELLS 3"/>
    <property type="match status" value="1"/>
</dbReference>
<evidence type="ECO:0000259" key="4">
    <source>
        <dbReference type="PROSITE" id="PS50102"/>
    </source>
</evidence>
<dbReference type="PANTHER" id="PTHR15481">
    <property type="entry name" value="RIBONUCLEIC ACID BINDING PROTEIN S1"/>
    <property type="match status" value="1"/>
</dbReference>
<dbReference type="Gene3D" id="3.30.70.330">
    <property type="match status" value="2"/>
</dbReference>
<dbReference type="CDD" id="cd00590">
    <property type="entry name" value="RRM_SF"/>
    <property type="match status" value="1"/>
</dbReference>
<protein>
    <recommendedName>
        <fullName evidence="4">RRM domain-containing protein</fullName>
    </recommendedName>
</protein>
<evidence type="ECO:0000256" key="2">
    <source>
        <dbReference type="PROSITE-ProRule" id="PRU00176"/>
    </source>
</evidence>